<sequence length="900" mass="93555">MTSTTTASGTDERAAHRPDPTALALEDAIAIATALPLADKVRLLTGAATWTLTELPQLGLRTMTVSDGPIGVRGTGEDGLPSAQMPAPSATAATWDVRLQAALGELMAAEARRKGVDVVLAPVVNLQRSPVGGRHFECFSEDPLLTARLAVAFIDALQQQGIAGCVKHFIGNETETDRTTYLSRIDERTLREVYLAPFEAVVEAGVWTIMAAYNGLSRDGVEQTATAHGPLLNGILKGEWAFDGVVISDWLATKHTAESANGGLDLIMPGPGGPWGAALVAAVESGEVPESVIDEKVARIVRLGERVGALSGVAGDVLPYDQAGATDDPAGDEVVALLREAAARSTVVLRNEGALLPIASGADAPKRVALIGHNAVEPFTQGGGSAFVTAPHISDPLEALQAALPGTEVARFRGGATTVTAPLVPGELVTTPDGEPGIRIDLLAADGSTVESLQVPDATGLWFPVADARVASARLTAEVALEGAGRHVIEVGPVGAHRVVVDGELRGESTDEVGVEVVLNSSYANPPMIESTIDVEADRRVRVEADLQVIDGESYGRFVRVHFRYRAPGLTVDEEIEQAVAAAAGADLAVVVVGTNPETESEGWDRPGLALPGRQDELVRRVVAANPRTVVVVNAGAPVILPWLDEVPAVLWWWLPGQEAGSSLAAVLTGEIEPSGRLPWTLPASEADVPVPNGLPVDGYIDYTEGVHVGHRGWDRLGRTPAREFGFGLGYGEWAYRSLALAESPELVEGGGLASTGSASSVGSPELVEGGGLASTGSASSTGSAGSTGSASSTGPVVTAHVTVANVGTVDAREVVQAYLSAPDDTDEQRPQRWLAGFALVDVAAGGEASVSIPIARRAFEIWDTDTQAWTLPAGAYELRVGRSSRDLRLAAPVVIGDTK</sequence>
<dbReference type="Pfam" id="PF00933">
    <property type="entry name" value="Glyco_hydro_3"/>
    <property type="match status" value="1"/>
</dbReference>
<dbReference type="Gene3D" id="2.60.40.10">
    <property type="entry name" value="Immunoglobulins"/>
    <property type="match status" value="1"/>
</dbReference>
<feature type="compositionally biased region" description="Low complexity" evidence="5">
    <location>
        <begin position="775"/>
        <end position="795"/>
    </location>
</feature>
<dbReference type="InterPro" id="IPR002772">
    <property type="entry name" value="Glyco_hydro_3_C"/>
</dbReference>
<dbReference type="Gene3D" id="3.40.50.1700">
    <property type="entry name" value="Glycoside hydrolase family 3 C-terminal domain"/>
    <property type="match status" value="1"/>
</dbReference>
<dbReference type="InterPro" id="IPR001764">
    <property type="entry name" value="Glyco_hydro_3_N"/>
</dbReference>
<reference evidence="7 8" key="1">
    <citation type="submission" date="2022-03" db="EMBL/GenBank/DDBJ databases">
        <title>Mucilaginibacter sp. isolated from the gut of Protaetia brevitarsis seulensis larvae.</title>
        <authorList>
            <person name="Won M."/>
            <person name="Kim S.-J."/>
            <person name="Kwon S.-W."/>
        </authorList>
    </citation>
    <scope>NUCLEOTIDE SEQUENCE [LARGE SCALE GENOMIC DNA]</scope>
    <source>
        <strain evidence="7 8">CFWR-12</strain>
    </source>
</reference>
<evidence type="ECO:0000256" key="2">
    <source>
        <dbReference type="ARBA" id="ARBA00022801"/>
    </source>
</evidence>
<dbReference type="InterPro" id="IPR013783">
    <property type="entry name" value="Ig-like_fold"/>
</dbReference>
<dbReference type="Pfam" id="PF14310">
    <property type="entry name" value="Fn3-like"/>
    <property type="match status" value="1"/>
</dbReference>
<accession>A0ABY4BVN8</accession>
<feature type="compositionally biased region" description="Low complexity" evidence="5">
    <location>
        <begin position="755"/>
        <end position="764"/>
    </location>
</feature>
<proteinExistence type="inferred from homology"/>
<dbReference type="InterPro" id="IPR026891">
    <property type="entry name" value="Fn3-like"/>
</dbReference>
<dbReference type="GO" id="GO:0016787">
    <property type="term" value="F:hydrolase activity"/>
    <property type="evidence" value="ECO:0007669"/>
    <property type="project" value="UniProtKB-KW"/>
</dbReference>
<dbReference type="SUPFAM" id="SSF52279">
    <property type="entry name" value="Beta-D-glucan exohydrolase, C-terminal domain"/>
    <property type="match status" value="1"/>
</dbReference>
<dbReference type="InterPro" id="IPR036962">
    <property type="entry name" value="Glyco_hydro_3_N_sf"/>
</dbReference>
<feature type="domain" description="Fibronectin type III-like" evidence="6">
    <location>
        <begin position="814"/>
        <end position="885"/>
    </location>
</feature>
<organism evidence="7 8">
    <name type="scientific">Agromyces larvae</name>
    <dbReference type="NCBI Taxonomy" id="2929802"/>
    <lineage>
        <taxon>Bacteria</taxon>
        <taxon>Bacillati</taxon>
        <taxon>Actinomycetota</taxon>
        <taxon>Actinomycetes</taxon>
        <taxon>Micrococcales</taxon>
        <taxon>Microbacteriaceae</taxon>
        <taxon>Agromyces</taxon>
    </lineage>
</organism>
<dbReference type="PANTHER" id="PTHR42715:SF10">
    <property type="entry name" value="BETA-GLUCOSIDASE"/>
    <property type="match status" value="1"/>
</dbReference>
<evidence type="ECO:0000259" key="6">
    <source>
        <dbReference type="SMART" id="SM01217"/>
    </source>
</evidence>
<evidence type="ECO:0000256" key="5">
    <source>
        <dbReference type="SAM" id="MobiDB-lite"/>
    </source>
</evidence>
<evidence type="ECO:0000256" key="1">
    <source>
        <dbReference type="ARBA" id="ARBA00005336"/>
    </source>
</evidence>
<comment type="similarity">
    <text evidence="1 4">Belongs to the glycosyl hydrolase 3 family.</text>
</comment>
<keyword evidence="4" id="KW-0326">Glycosidase</keyword>
<dbReference type="PRINTS" id="PR00133">
    <property type="entry name" value="GLHYDRLASE3"/>
</dbReference>
<dbReference type="SMART" id="SM01217">
    <property type="entry name" value="Fn3_like"/>
    <property type="match status" value="1"/>
</dbReference>
<dbReference type="Pfam" id="PF01915">
    <property type="entry name" value="Glyco_hydro_3_C"/>
    <property type="match status" value="1"/>
</dbReference>
<dbReference type="Proteomes" id="UP000832097">
    <property type="component" value="Chromosome"/>
</dbReference>
<dbReference type="InterPro" id="IPR050288">
    <property type="entry name" value="Cellulose_deg_GH3"/>
</dbReference>
<evidence type="ECO:0000256" key="4">
    <source>
        <dbReference type="RuleBase" id="RU361161"/>
    </source>
</evidence>
<keyword evidence="3" id="KW-0119">Carbohydrate metabolism</keyword>
<dbReference type="SUPFAM" id="SSF51445">
    <property type="entry name" value="(Trans)glycosidases"/>
    <property type="match status" value="1"/>
</dbReference>
<keyword evidence="2 4" id="KW-0378">Hydrolase</keyword>
<dbReference type="PANTHER" id="PTHR42715">
    <property type="entry name" value="BETA-GLUCOSIDASE"/>
    <property type="match status" value="1"/>
</dbReference>
<dbReference type="RefSeq" id="WP_243554244.1">
    <property type="nucleotide sequence ID" value="NZ_CP094528.1"/>
</dbReference>
<feature type="region of interest" description="Disordered" evidence="5">
    <location>
        <begin position="754"/>
        <end position="795"/>
    </location>
</feature>
<evidence type="ECO:0000256" key="3">
    <source>
        <dbReference type="ARBA" id="ARBA00023277"/>
    </source>
</evidence>
<dbReference type="EMBL" id="CP094528">
    <property type="protein sequence ID" value="UOE43283.1"/>
    <property type="molecule type" value="Genomic_DNA"/>
</dbReference>
<dbReference type="InterPro" id="IPR036881">
    <property type="entry name" value="Glyco_hydro_3_C_sf"/>
</dbReference>
<keyword evidence="8" id="KW-1185">Reference proteome</keyword>
<dbReference type="Gene3D" id="2.60.120.260">
    <property type="entry name" value="Galactose-binding domain-like"/>
    <property type="match status" value="1"/>
</dbReference>
<dbReference type="InterPro" id="IPR019800">
    <property type="entry name" value="Glyco_hydro_3_AS"/>
</dbReference>
<evidence type="ECO:0000313" key="7">
    <source>
        <dbReference type="EMBL" id="UOE43283.1"/>
    </source>
</evidence>
<name>A0ABY4BVN8_9MICO</name>
<dbReference type="PROSITE" id="PS00775">
    <property type="entry name" value="GLYCOSYL_HYDROL_F3"/>
    <property type="match status" value="1"/>
</dbReference>
<protein>
    <submittedName>
        <fullName evidence="7">Glycoside hydrolase family 3 C-terminal domain-containing protein</fullName>
    </submittedName>
</protein>
<evidence type="ECO:0000313" key="8">
    <source>
        <dbReference type="Proteomes" id="UP000832097"/>
    </source>
</evidence>
<dbReference type="Gene3D" id="3.20.20.300">
    <property type="entry name" value="Glycoside hydrolase, family 3, N-terminal domain"/>
    <property type="match status" value="1"/>
</dbReference>
<gene>
    <name evidence="7" type="ORF">MTO99_13970</name>
</gene>
<dbReference type="InterPro" id="IPR017853">
    <property type="entry name" value="GH"/>
</dbReference>